<dbReference type="GO" id="GO:0048046">
    <property type="term" value="C:apoplast"/>
    <property type="evidence" value="ECO:0007669"/>
    <property type="project" value="UniProtKB-SubCell"/>
</dbReference>
<comment type="subunit">
    <text evidence="2 4">Homodimer.</text>
</comment>
<dbReference type="Gene3D" id="2.40.480.10">
    <property type="entry name" value="Allene oxide cyclase-like"/>
    <property type="match status" value="1"/>
</dbReference>
<name>A0A5P1FHB8_ASPOF</name>
<keyword evidence="4" id="KW-0052">Apoplast</keyword>
<evidence type="ECO:0000256" key="4">
    <source>
        <dbReference type="RuleBase" id="RU363099"/>
    </source>
</evidence>
<accession>A0A5P1FHB8</accession>
<dbReference type="OMA" id="FYWHDSV"/>
<dbReference type="Proteomes" id="UP000243459">
    <property type="component" value="Chromosome 2"/>
</dbReference>
<evidence type="ECO:0000256" key="1">
    <source>
        <dbReference type="ARBA" id="ARBA00010746"/>
    </source>
</evidence>
<keyword evidence="4" id="KW-0732">Signal</keyword>
<comment type="function">
    <text evidence="4">Dirigent proteins impart stereoselectivity on the phenoxy radical-coupling reaction, yielding optically active lignans from two molecules of coniferyl alcohol in the biosynthesis of lignans, flavonolignans, and alkaloids and thus plays a central role in plant secondary metabolism.</text>
</comment>
<keyword evidence="6" id="KW-1185">Reference proteome</keyword>
<dbReference type="InterPro" id="IPR044859">
    <property type="entry name" value="Allene_oxi_cyc_Dirigent"/>
</dbReference>
<evidence type="ECO:0000256" key="2">
    <source>
        <dbReference type="ARBA" id="ARBA00011738"/>
    </source>
</evidence>
<evidence type="ECO:0000313" key="5">
    <source>
        <dbReference type="EMBL" id="ONK77464.1"/>
    </source>
</evidence>
<dbReference type="Pfam" id="PF03018">
    <property type="entry name" value="Dirigent"/>
    <property type="match status" value="1"/>
</dbReference>
<dbReference type="PANTHER" id="PTHR21495">
    <property type="entry name" value="NUCLEOPORIN-RELATED"/>
    <property type="match status" value="1"/>
</dbReference>
<organism evidence="5 6">
    <name type="scientific">Asparagus officinalis</name>
    <name type="common">Garden asparagus</name>
    <dbReference type="NCBI Taxonomy" id="4686"/>
    <lineage>
        <taxon>Eukaryota</taxon>
        <taxon>Viridiplantae</taxon>
        <taxon>Streptophyta</taxon>
        <taxon>Embryophyta</taxon>
        <taxon>Tracheophyta</taxon>
        <taxon>Spermatophyta</taxon>
        <taxon>Magnoliopsida</taxon>
        <taxon>Liliopsida</taxon>
        <taxon>Asparagales</taxon>
        <taxon>Asparagaceae</taxon>
        <taxon>Asparagoideae</taxon>
        <taxon>Asparagus</taxon>
    </lineage>
</organism>
<dbReference type="Gramene" id="ONK77464">
    <property type="protein sequence ID" value="ONK77464"/>
    <property type="gene ID" value="A4U43_C02F6790"/>
</dbReference>
<feature type="signal peptide" evidence="4">
    <location>
        <begin position="1"/>
        <end position="21"/>
    </location>
</feature>
<dbReference type="EMBL" id="CM007382">
    <property type="protein sequence ID" value="ONK77464.1"/>
    <property type="molecule type" value="Genomic_DNA"/>
</dbReference>
<proteinExistence type="inferred from homology"/>
<comment type="subcellular location">
    <subcellularLocation>
        <location evidence="4">Secreted</location>
        <location evidence="4">Extracellular space</location>
        <location evidence="4">Apoplast</location>
    </subcellularLocation>
</comment>
<dbReference type="OrthoDB" id="1864232at2759"/>
<evidence type="ECO:0000313" key="6">
    <source>
        <dbReference type="Proteomes" id="UP000243459"/>
    </source>
</evidence>
<evidence type="ECO:0000256" key="3">
    <source>
        <dbReference type="ARBA" id="ARBA00022525"/>
    </source>
</evidence>
<dbReference type="AlphaFoldDB" id="A0A5P1FHB8"/>
<comment type="similarity">
    <text evidence="1 4">Belongs to the plant dirigent protein family.</text>
</comment>
<keyword evidence="3 4" id="KW-0964">Secreted</keyword>
<feature type="chain" id="PRO_5024468953" description="Dirigent protein" evidence="4">
    <location>
        <begin position="22"/>
        <end position="186"/>
    </location>
</feature>
<reference evidence="6" key="1">
    <citation type="journal article" date="2017" name="Nat. Commun.">
        <title>The asparagus genome sheds light on the origin and evolution of a young Y chromosome.</title>
        <authorList>
            <person name="Harkess A."/>
            <person name="Zhou J."/>
            <person name="Xu C."/>
            <person name="Bowers J.E."/>
            <person name="Van der Hulst R."/>
            <person name="Ayyampalayam S."/>
            <person name="Mercati F."/>
            <person name="Riccardi P."/>
            <person name="McKain M.R."/>
            <person name="Kakrana A."/>
            <person name="Tang H."/>
            <person name="Ray J."/>
            <person name="Groenendijk J."/>
            <person name="Arikit S."/>
            <person name="Mathioni S.M."/>
            <person name="Nakano M."/>
            <person name="Shan H."/>
            <person name="Telgmann-Rauber A."/>
            <person name="Kanno A."/>
            <person name="Yue Z."/>
            <person name="Chen H."/>
            <person name="Li W."/>
            <person name="Chen Y."/>
            <person name="Xu X."/>
            <person name="Zhang Y."/>
            <person name="Luo S."/>
            <person name="Chen H."/>
            <person name="Gao J."/>
            <person name="Mao Z."/>
            <person name="Pires J.C."/>
            <person name="Luo M."/>
            <person name="Kudrna D."/>
            <person name="Wing R.A."/>
            <person name="Meyers B.C."/>
            <person name="Yi K."/>
            <person name="Kong H."/>
            <person name="Lavrijsen P."/>
            <person name="Sunseri F."/>
            <person name="Falavigna A."/>
            <person name="Ye Y."/>
            <person name="Leebens-Mack J.H."/>
            <person name="Chen G."/>
        </authorList>
    </citation>
    <scope>NUCLEOTIDE SEQUENCE [LARGE SCALE GENOMIC DNA]</scope>
    <source>
        <strain evidence="6">cv. DH0086</strain>
    </source>
</reference>
<sequence length="186" mass="20510">MSKSPLFLLFLFLLLLLNVEAKPANFIKTSPSPSKARLRRKISHLHFYFHDIVSGRNPTAVRITQPVNNSLSIFGMISMMDDPLTQGPSPNSTEVGRAQGMYAGAAQDEVGFLQAMNLCFTAGKYNGSVLTVLGRNAPMHPIREMPVIGGSGLFRFANGYALARTHWFDLNTGDATVEYNVTVMHY</sequence>
<gene>
    <name evidence="5" type="ORF">A4U43_C02F6790</name>
</gene>
<dbReference type="InterPro" id="IPR004265">
    <property type="entry name" value="Dirigent"/>
</dbReference>
<dbReference type="GO" id="GO:0009699">
    <property type="term" value="P:phenylpropanoid biosynthetic process"/>
    <property type="evidence" value="ECO:0007669"/>
    <property type="project" value="UniProtKB-ARBA"/>
</dbReference>
<protein>
    <recommendedName>
        <fullName evidence="4">Dirigent protein</fullName>
    </recommendedName>
</protein>